<evidence type="ECO:0000256" key="6">
    <source>
        <dbReference type="PIRSR" id="PIRSR000699-2"/>
    </source>
</evidence>
<dbReference type="PROSITE" id="PS51095">
    <property type="entry name" value="PTS_EIIA_TYPE_3"/>
    <property type="match status" value="1"/>
</dbReference>
<dbReference type="AlphaFoldDB" id="A0A7W3SXF9"/>
<keyword evidence="2" id="KW-0762">Sugar transport</keyword>
<dbReference type="GO" id="GO:0046872">
    <property type="term" value="F:metal ion binding"/>
    <property type="evidence" value="ECO:0007669"/>
    <property type="project" value="UniProtKB-KW"/>
</dbReference>
<dbReference type="Proteomes" id="UP000567067">
    <property type="component" value="Unassembled WGS sequence"/>
</dbReference>
<dbReference type="PIRSF" id="PIRSF000699">
    <property type="entry name" value="PTS_IILac_III"/>
    <property type="match status" value="1"/>
</dbReference>
<dbReference type="CDD" id="cd00215">
    <property type="entry name" value="PTS_IIA_lac"/>
    <property type="match status" value="1"/>
</dbReference>
<dbReference type="GO" id="GO:0009401">
    <property type="term" value="P:phosphoenolpyruvate-dependent sugar phosphotransferase system"/>
    <property type="evidence" value="ECO:0007669"/>
    <property type="project" value="UniProtKB-KW"/>
</dbReference>
<evidence type="ECO:0000256" key="5">
    <source>
        <dbReference type="PIRSR" id="PIRSR000699-1"/>
    </source>
</evidence>
<gene>
    <name evidence="8" type="ORF">FHR92_004418</name>
</gene>
<dbReference type="PANTHER" id="PTHR34382:SF7">
    <property type="entry name" value="PTS SYSTEM N,N'-DIACETYLCHITOBIOSE-SPECIFIC EIIA COMPONENT"/>
    <property type="match status" value="1"/>
</dbReference>
<organism evidence="8 9">
    <name type="scientific">Fontibacillus solani</name>
    <dbReference type="NCBI Taxonomy" id="1572857"/>
    <lineage>
        <taxon>Bacteria</taxon>
        <taxon>Bacillati</taxon>
        <taxon>Bacillota</taxon>
        <taxon>Bacilli</taxon>
        <taxon>Bacillales</taxon>
        <taxon>Paenibacillaceae</taxon>
        <taxon>Fontibacillus</taxon>
    </lineage>
</organism>
<name>A0A7W3SXF9_9BACL</name>
<evidence type="ECO:0000313" key="8">
    <source>
        <dbReference type="EMBL" id="MBA9087925.1"/>
    </source>
</evidence>
<reference evidence="8 9" key="1">
    <citation type="submission" date="2020-08" db="EMBL/GenBank/DDBJ databases">
        <title>Genomic Encyclopedia of Type Strains, Phase III (KMG-III): the genomes of soil and plant-associated and newly described type strains.</title>
        <authorList>
            <person name="Whitman W."/>
        </authorList>
    </citation>
    <scope>NUCLEOTIDE SEQUENCE [LARGE SCALE GENOMIC DNA]</scope>
    <source>
        <strain evidence="8 9">CECT 8693</strain>
    </source>
</reference>
<feature type="active site" description="Tele-phosphohistidine intermediate" evidence="5">
    <location>
        <position position="75"/>
    </location>
</feature>
<evidence type="ECO:0000256" key="7">
    <source>
        <dbReference type="PROSITE-ProRule" id="PRU00418"/>
    </source>
</evidence>
<keyword evidence="9" id="KW-1185">Reference proteome</keyword>
<keyword evidence="4" id="KW-0598">Phosphotransferase system</keyword>
<evidence type="ECO:0000256" key="2">
    <source>
        <dbReference type="ARBA" id="ARBA00022597"/>
    </source>
</evidence>
<proteinExistence type="predicted"/>
<sequence>MQDVEKEMMLIANAGEARSKAMEAIQAAKFKEVDRARTLLAEARVSSRTAHKIQTSLLQQEASGNKYEVSVLLIHAQDHLMNAITVIDLAETIVDLFEAS</sequence>
<keyword evidence="3" id="KW-0808">Transferase</keyword>
<dbReference type="RefSeq" id="WP_182539186.1">
    <property type="nucleotide sequence ID" value="NZ_JACJIP010000038.1"/>
</dbReference>
<feature type="binding site" evidence="6">
    <location>
        <position position="78"/>
    </location>
    <ligand>
        <name>Mg(2+)</name>
        <dbReference type="ChEBI" id="CHEBI:18420"/>
        <note>ligand shared between all trimeric partners</note>
    </ligand>
</feature>
<dbReference type="Gene3D" id="1.20.58.80">
    <property type="entry name" value="Phosphotransferase system, lactose/cellobiose-type IIA subunit"/>
    <property type="match status" value="1"/>
</dbReference>
<dbReference type="GO" id="GO:0016740">
    <property type="term" value="F:transferase activity"/>
    <property type="evidence" value="ECO:0007669"/>
    <property type="project" value="UniProtKB-KW"/>
</dbReference>
<protein>
    <submittedName>
        <fullName evidence="8">PTS system cellobiose-specific IIA component</fullName>
    </submittedName>
</protein>
<dbReference type="InterPro" id="IPR036542">
    <property type="entry name" value="PTS_IIA_lac/cel_sf"/>
</dbReference>
<evidence type="ECO:0000256" key="1">
    <source>
        <dbReference type="ARBA" id="ARBA00022448"/>
    </source>
</evidence>
<comment type="cofactor">
    <cofactor evidence="6">
        <name>Mg(2+)</name>
        <dbReference type="ChEBI" id="CHEBI:18420"/>
    </cofactor>
    <text evidence="6">Binds 1 Mg(2+) ion per trimer.</text>
</comment>
<dbReference type="Pfam" id="PF02255">
    <property type="entry name" value="PTS_IIA"/>
    <property type="match status" value="1"/>
</dbReference>
<keyword evidence="1" id="KW-0813">Transport</keyword>
<dbReference type="EMBL" id="JACJIP010000038">
    <property type="protein sequence ID" value="MBA9087925.1"/>
    <property type="molecule type" value="Genomic_DNA"/>
</dbReference>
<evidence type="ECO:0000313" key="9">
    <source>
        <dbReference type="Proteomes" id="UP000567067"/>
    </source>
</evidence>
<feature type="modified residue" description="Phosphohistidine; by HPr" evidence="7">
    <location>
        <position position="75"/>
    </location>
</feature>
<keyword evidence="6" id="KW-0479">Metal-binding</keyword>
<evidence type="ECO:0000256" key="4">
    <source>
        <dbReference type="ARBA" id="ARBA00022683"/>
    </source>
</evidence>
<keyword evidence="6" id="KW-0460">Magnesium</keyword>
<dbReference type="InterPro" id="IPR003188">
    <property type="entry name" value="PTS_IIA_lac/cel"/>
</dbReference>
<accession>A0A7W3SXF9</accession>
<dbReference type="SUPFAM" id="SSF46973">
    <property type="entry name" value="Enzyme IIa from lactose specific PTS, IIa-lac"/>
    <property type="match status" value="1"/>
</dbReference>
<dbReference type="PANTHER" id="PTHR34382">
    <property type="entry name" value="PTS SYSTEM N,N'-DIACETYLCHITOBIOSE-SPECIFIC EIIA COMPONENT"/>
    <property type="match status" value="1"/>
</dbReference>
<comment type="caution">
    <text evidence="8">The sequence shown here is derived from an EMBL/GenBank/DDBJ whole genome shotgun (WGS) entry which is preliminary data.</text>
</comment>
<evidence type="ECO:0000256" key="3">
    <source>
        <dbReference type="ARBA" id="ARBA00022679"/>
    </source>
</evidence>